<dbReference type="Proteomes" id="UP000005205">
    <property type="component" value="Unassembled WGS sequence"/>
</dbReference>
<name>A0A158NMM5_ATTCE</name>
<gene>
    <name evidence="1" type="primary">105621958</name>
</gene>
<dbReference type="AlphaFoldDB" id="A0A158NMM5"/>
<dbReference type="EnsemblMetazoa" id="XM_012203393.1">
    <property type="protein sequence ID" value="XP_012058783.1"/>
    <property type="gene ID" value="LOC105621958"/>
</dbReference>
<evidence type="ECO:0000313" key="1">
    <source>
        <dbReference type="EnsemblMetazoa" id="XP_012058783.1"/>
    </source>
</evidence>
<organism evidence="1 2">
    <name type="scientific">Atta cephalotes</name>
    <name type="common">Leafcutter ant</name>
    <dbReference type="NCBI Taxonomy" id="12957"/>
    <lineage>
        <taxon>Eukaryota</taxon>
        <taxon>Metazoa</taxon>
        <taxon>Ecdysozoa</taxon>
        <taxon>Arthropoda</taxon>
        <taxon>Hexapoda</taxon>
        <taxon>Insecta</taxon>
        <taxon>Pterygota</taxon>
        <taxon>Neoptera</taxon>
        <taxon>Endopterygota</taxon>
        <taxon>Hymenoptera</taxon>
        <taxon>Apocrita</taxon>
        <taxon>Aculeata</taxon>
        <taxon>Formicoidea</taxon>
        <taxon>Formicidae</taxon>
        <taxon>Myrmicinae</taxon>
        <taxon>Atta</taxon>
    </lineage>
</organism>
<dbReference type="Pfam" id="PF03564">
    <property type="entry name" value="DUF1759"/>
    <property type="match status" value="1"/>
</dbReference>
<reference evidence="1" key="2">
    <citation type="submission" date="2016-04" db="UniProtKB">
        <authorList>
            <consortium name="EnsemblMetazoa"/>
        </authorList>
    </citation>
    <scope>IDENTIFICATION</scope>
</reference>
<dbReference type="InParanoid" id="A0A158NMM5"/>
<protein>
    <submittedName>
        <fullName evidence="1">Uncharacterized protein</fullName>
    </submittedName>
</protein>
<dbReference type="InterPro" id="IPR005312">
    <property type="entry name" value="DUF1759"/>
</dbReference>
<dbReference type="KEGG" id="acep:105621958"/>
<accession>A0A158NMM5</accession>
<sequence length="164" mass="18667">MTKENTIDLRRISDGAEKHLHALQALKRPTTHWDDLLVLILTSKLDSLTLREWETFLRSNELSSLKQLLNFIAHRYQVLEAITRASTSAKKVEAKSQPNVKWSSSCAATVKSKCHFCQGDHVIYYCKTFVALPVSQRVEEIHSRKLCVNCLHFSSHALSKCISS</sequence>
<dbReference type="OrthoDB" id="7701561at2759"/>
<evidence type="ECO:0000313" key="2">
    <source>
        <dbReference type="Proteomes" id="UP000005205"/>
    </source>
</evidence>
<dbReference type="EMBL" id="ADTU01020593">
    <property type="status" value="NOT_ANNOTATED_CDS"/>
    <property type="molecule type" value="Genomic_DNA"/>
</dbReference>
<proteinExistence type="predicted"/>
<reference evidence="2" key="1">
    <citation type="journal article" date="2011" name="PLoS Genet.">
        <title>The genome sequence of the leaf-cutter ant Atta cephalotes reveals insights into its obligate symbiotic lifestyle.</title>
        <authorList>
            <person name="Suen G."/>
            <person name="Teiling C."/>
            <person name="Li L."/>
            <person name="Holt C."/>
            <person name="Abouheif E."/>
            <person name="Bornberg-Bauer E."/>
            <person name="Bouffard P."/>
            <person name="Caldera E.J."/>
            <person name="Cash E."/>
            <person name="Cavanaugh A."/>
            <person name="Denas O."/>
            <person name="Elhaik E."/>
            <person name="Fave M.J."/>
            <person name="Gadau J."/>
            <person name="Gibson J.D."/>
            <person name="Graur D."/>
            <person name="Grubbs K.J."/>
            <person name="Hagen D.E."/>
            <person name="Harkins T.T."/>
            <person name="Helmkampf M."/>
            <person name="Hu H."/>
            <person name="Johnson B.R."/>
            <person name="Kim J."/>
            <person name="Marsh S.E."/>
            <person name="Moeller J.A."/>
            <person name="Munoz-Torres M.C."/>
            <person name="Murphy M.C."/>
            <person name="Naughton M.C."/>
            <person name="Nigam S."/>
            <person name="Overson R."/>
            <person name="Rajakumar R."/>
            <person name="Reese J.T."/>
            <person name="Scott J.J."/>
            <person name="Smith C.R."/>
            <person name="Tao S."/>
            <person name="Tsutsui N.D."/>
            <person name="Viljakainen L."/>
            <person name="Wissler L."/>
            <person name="Yandell M.D."/>
            <person name="Zimmer F."/>
            <person name="Taylor J."/>
            <person name="Slater S.C."/>
            <person name="Clifton S.W."/>
            <person name="Warren W.C."/>
            <person name="Elsik C.G."/>
            <person name="Smith C.D."/>
            <person name="Weinstock G.M."/>
            <person name="Gerardo N.M."/>
            <person name="Currie C.R."/>
        </authorList>
    </citation>
    <scope>NUCLEOTIDE SEQUENCE [LARGE SCALE GENOMIC DNA]</scope>
</reference>
<keyword evidence="2" id="KW-1185">Reference proteome</keyword>